<dbReference type="Pfam" id="PF00355">
    <property type="entry name" value="Rieske"/>
    <property type="match status" value="1"/>
</dbReference>
<dbReference type="SUPFAM" id="SSF51905">
    <property type="entry name" value="FAD/NAD(P)-binding domain"/>
    <property type="match status" value="1"/>
</dbReference>
<organism evidence="7 8">
    <name type="scientific">Ramazzottius varieornatus</name>
    <name type="common">Water bear</name>
    <name type="synonym">Tardigrade</name>
    <dbReference type="NCBI Taxonomy" id="947166"/>
    <lineage>
        <taxon>Eukaryota</taxon>
        <taxon>Metazoa</taxon>
        <taxon>Ecdysozoa</taxon>
        <taxon>Tardigrada</taxon>
        <taxon>Eutardigrada</taxon>
        <taxon>Parachela</taxon>
        <taxon>Hypsibioidea</taxon>
        <taxon>Ramazzottiidae</taxon>
        <taxon>Ramazzottius</taxon>
    </lineage>
</organism>
<dbReference type="InterPro" id="IPR017941">
    <property type="entry name" value="Rieske_2Fe-2S"/>
</dbReference>
<comment type="caution">
    <text evidence="7">The sequence shown here is derived from an EMBL/GenBank/DDBJ whole genome shotgun (WGS) entry which is preliminary data.</text>
</comment>
<dbReference type="STRING" id="947166.A0A1D1VVE3"/>
<evidence type="ECO:0000259" key="6">
    <source>
        <dbReference type="PROSITE" id="PS51296"/>
    </source>
</evidence>
<evidence type="ECO:0000256" key="5">
    <source>
        <dbReference type="ARBA" id="ARBA00034078"/>
    </source>
</evidence>
<dbReference type="GO" id="GO:0046872">
    <property type="term" value="F:metal ion binding"/>
    <property type="evidence" value="ECO:0007669"/>
    <property type="project" value="UniProtKB-KW"/>
</dbReference>
<name>A0A1D1VVE3_RAMVA</name>
<dbReference type="PANTHER" id="PTHR21496">
    <property type="entry name" value="FERREDOXIN-RELATED"/>
    <property type="match status" value="1"/>
</dbReference>
<dbReference type="GO" id="GO:0016491">
    <property type="term" value="F:oxidoreductase activity"/>
    <property type="evidence" value="ECO:0007669"/>
    <property type="project" value="InterPro"/>
</dbReference>
<dbReference type="PANTHER" id="PTHR21496:SF0">
    <property type="entry name" value="RIESKE DOMAIN-CONTAINING PROTEIN"/>
    <property type="match status" value="1"/>
</dbReference>
<dbReference type="AlphaFoldDB" id="A0A1D1VVE3"/>
<dbReference type="OrthoDB" id="432169at2759"/>
<dbReference type="GO" id="GO:0051537">
    <property type="term" value="F:2 iron, 2 sulfur cluster binding"/>
    <property type="evidence" value="ECO:0007669"/>
    <property type="project" value="UniProtKB-KW"/>
</dbReference>
<dbReference type="EMBL" id="BDGG01000012">
    <property type="protein sequence ID" value="GAV05440.1"/>
    <property type="molecule type" value="Genomic_DNA"/>
</dbReference>
<dbReference type="Gene3D" id="2.102.10.10">
    <property type="entry name" value="Rieske [2Fe-2S] iron-sulphur domain"/>
    <property type="match status" value="1"/>
</dbReference>
<accession>A0A1D1VVE3</accession>
<evidence type="ECO:0000256" key="2">
    <source>
        <dbReference type="ARBA" id="ARBA00022723"/>
    </source>
</evidence>
<dbReference type="Gene3D" id="3.50.50.60">
    <property type="entry name" value="FAD/NAD(P)-binding domain"/>
    <property type="match status" value="1"/>
</dbReference>
<dbReference type="InterPro" id="IPR036922">
    <property type="entry name" value="Rieske_2Fe-2S_sf"/>
</dbReference>
<keyword evidence="2" id="KW-0479">Metal-binding</keyword>
<proteinExistence type="predicted"/>
<dbReference type="Pfam" id="PF07992">
    <property type="entry name" value="Pyr_redox_2"/>
    <property type="match status" value="1"/>
</dbReference>
<reference evidence="7 8" key="1">
    <citation type="journal article" date="2016" name="Nat. Commun.">
        <title>Extremotolerant tardigrade genome and improved radiotolerance of human cultured cells by tardigrade-unique protein.</title>
        <authorList>
            <person name="Hashimoto T."/>
            <person name="Horikawa D.D."/>
            <person name="Saito Y."/>
            <person name="Kuwahara H."/>
            <person name="Kozuka-Hata H."/>
            <person name="Shin-I T."/>
            <person name="Minakuchi Y."/>
            <person name="Ohishi K."/>
            <person name="Motoyama A."/>
            <person name="Aizu T."/>
            <person name="Enomoto A."/>
            <person name="Kondo K."/>
            <person name="Tanaka S."/>
            <person name="Hara Y."/>
            <person name="Koshikawa S."/>
            <person name="Sagara H."/>
            <person name="Miura T."/>
            <person name="Yokobori S."/>
            <person name="Miyagawa K."/>
            <person name="Suzuki Y."/>
            <person name="Kubo T."/>
            <person name="Oyama M."/>
            <person name="Kohara Y."/>
            <person name="Fujiyama A."/>
            <person name="Arakawa K."/>
            <person name="Katayama T."/>
            <person name="Toyoda A."/>
            <person name="Kunieda T."/>
        </authorList>
    </citation>
    <scope>NUCLEOTIDE SEQUENCE [LARGE SCALE GENOMIC DNA]</scope>
    <source>
        <strain evidence="7 8">YOKOZUNA-1</strain>
    </source>
</reference>
<gene>
    <name evidence="7" type="primary">RvY_15575</name>
    <name evidence="7" type="synonym">RvY_15575.1</name>
    <name evidence="7" type="ORF">RvY_15575-1</name>
</gene>
<evidence type="ECO:0000313" key="7">
    <source>
        <dbReference type="EMBL" id="GAV05440.1"/>
    </source>
</evidence>
<keyword evidence="3" id="KW-0408">Iron</keyword>
<keyword evidence="4" id="KW-0411">Iron-sulfur</keyword>
<evidence type="ECO:0000313" key="8">
    <source>
        <dbReference type="Proteomes" id="UP000186922"/>
    </source>
</evidence>
<dbReference type="SUPFAM" id="SSF50022">
    <property type="entry name" value="ISP domain"/>
    <property type="match status" value="1"/>
</dbReference>
<feature type="domain" description="Rieske" evidence="6">
    <location>
        <begin position="39"/>
        <end position="137"/>
    </location>
</feature>
<evidence type="ECO:0000256" key="1">
    <source>
        <dbReference type="ARBA" id="ARBA00022714"/>
    </source>
</evidence>
<keyword evidence="1" id="KW-0001">2Fe-2S</keyword>
<keyword evidence="8" id="KW-1185">Reference proteome</keyword>
<dbReference type="Proteomes" id="UP000186922">
    <property type="component" value="Unassembled WGS sequence"/>
</dbReference>
<evidence type="ECO:0000256" key="4">
    <source>
        <dbReference type="ARBA" id="ARBA00023014"/>
    </source>
</evidence>
<protein>
    <recommendedName>
        <fullName evidence="6">Rieske domain-containing protein</fullName>
    </recommendedName>
</protein>
<dbReference type="InterPro" id="IPR023753">
    <property type="entry name" value="FAD/NAD-binding_dom"/>
</dbReference>
<evidence type="ECO:0000256" key="3">
    <source>
        <dbReference type="ARBA" id="ARBA00023004"/>
    </source>
</evidence>
<dbReference type="PROSITE" id="PS51296">
    <property type="entry name" value="RIESKE"/>
    <property type="match status" value="1"/>
</dbReference>
<sequence>MDKVMIETKTEPPAVMEKKEPGDEVKRLSLAEAAGYFEVKACKVDEMKIGEMRNIAIPGQKQQVLLGKGYDNQYFAMGSACSHYLALLKNGAMGQNRVRCPWHGACFNTKTGDIEEYPCVDGVHVFEVTTENDTVVISGHAKNVDNQRRTLQMCKRNGDDVSNTVVIVGGGCAGLTCAETLRKENFTGRIVMLTGENYAPYDRTKLSKVTPQADLGEAPSSSFR</sequence>
<comment type="cofactor">
    <cofactor evidence="5">
        <name>[2Fe-2S] cluster</name>
        <dbReference type="ChEBI" id="CHEBI:190135"/>
    </cofactor>
</comment>
<dbReference type="InterPro" id="IPR036188">
    <property type="entry name" value="FAD/NAD-bd_sf"/>
</dbReference>